<evidence type="ECO:0000313" key="2">
    <source>
        <dbReference type="Proteomes" id="UP000054988"/>
    </source>
</evidence>
<dbReference type="AlphaFoldDB" id="A0A0W0FNG0"/>
<dbReference type="Proteomes" id="UP000054988">
    <property type="component" value="Unassembled WGS sequence"/>
</dbReference>
<gene>
    <name evidence="1" type="ORF">WG66_9536</name>
</gene>
<dbReference type="Pfam" id="PF18758">
    <property type="entry name" value="KDZ"/>
    <property type="match status" value="1"/>
</dbReference>
<evidence type="ECO:0000313" key="1">
    <source>
        <dbReference type="EMBL" id="KTB37859.1"/>
    </source>
</evidence>
<organism evidence="1 2">
    <name type="scientific">Moniliophthora roreri</name>
    <name type="common">Frosty pod rot fungus</name>
    <name type="synonym">Monilia roreri</name>
    <dbReference type="NCBI Taxonomy" id="221103"/>
    <lineage>
        <taxon>Eukaryota</taxon>
        <taxon>Fungi</taxon>
        <taxon>Dikarya</taxon>
        <taxon>Basidiomycota</taxon>
        <taxon>Agaricomycotina</taxon>
        <taxon>Agaricomycetes</taxon>
        <taxon>Agaricomycetidae</taxon>
        <taxon>Agaricales</taxon>
        <taxon>Marasmiineae</taxon>
        <taxon>Marasmiaceae</taxon>
        <taxon>Moniliophthora</taxon>
    </lineage>
</organism>
<dbReference type="InterPro" id="IPR040521">
    <property type="entry name" value="KDZ"/>
</dbReference>
<reference evidence="1 2" key="1">
    <citation type="submission" date="2015-12" db="EMBL/GenBank/DDBJ databases">
        <title>Draft genome sequence of Moniliophthora roreri, the causal agent of frosty pod rot of cacao.</title>
        <authorList>
            <person name="Aime M.C."/>
            <person name="Diaz-Valderrama J.R."/>
            <person name="Kijpornyongpan T."/>
            <person name="Phillips-Mora W."/>
        </authorList>
    </citation>
    <scope>NUCLEOTIDE SEQUENCE [LARGE SCALE GENOMIC DNA]</scope>
    <source>
        <strain evidence="1 2">MCA 2952</strain>
    </source>
</reference>
<accession>A0A0W0FNG0</accession>
<proteinExistence type="predicted"/>
<sequence length="549" mass="62017">MDANFKQKARSHANDARNIQLGSGWGCVVDWEEYSALLKAREHENEISHCVRFSAIWNTNKKSKSLRATGISVVTCSQHELFWPNGIGDLQKGERYSNMDTIFLMSVFATGVKQIYISYDIVCQWMCNFFPQMNSFPEHLQIPQDCKITFKVPKFHLPAHVPACYAPFTFNYTVGIGKTDGEGPECNWSMTNDIAKSSSIMTKGTCFENIDNHCNFTNYWKTIDLALTLAMVKKQLAEEDHKKAAAGESISTSTVSSMIIEGLEIEDMHIAIQSKHTVYQETSIQQHQMNLLNQMQCFHKTQCLHIPQLAIYLPCLSSTQALSTPKKVTVVLPSTLDQQTHLKICSKEVVELEEHLRHVQAVESLARLQMHLHSRAITHKHVSNLAHSQTIQTQHKTLRDQLKLRIKTVKETYHGARAALLELRGLGEWTGVLQELKEEDICAIGESLLQNEKKEQYRKAQELTGVSEDAIQGYLGRTVNVATVPINPILACGESRSLQLSWIWYTTGEIASKASTKVKNQEEASIEEILVCELNGVKLMPRLNDCKKN</sequence>
<name>A0A0W0FNG0_MONRR</name>
<comment type="caution">
    <text evidence="1">The sequence shown here is derived from an EMBL/GenBank/DDBJ whole genome shotgun (WGS) entry which is preliminary data.</text>
</comment>
<dbReference type="eggNOG" id="ENOG502SJXV">
    <property type="taxonomic scope" value="Eukaryota"/>
</dbReference>
<protein>
    <submittedName>
        <fullName evidence="1">Uncharacterized protein</fullName>
    </submittedName>
</protein>
<dbReference type="EMBL" id="LATX01001806">
    <property type="protein sequence ID" value="KTB37859.1"/>
    <property type="molecule type" value="Genomic_DNA"/>
</dbReference>